<evidence type="ECO:0000256" key="1">
    <source>
        <dbReference type="SAM" id="MobiDB-lite"/>
    </source>
</evidence>
<proteinExistence type="predicted"/>
<keyword evidence="3" id="KW-1185">Reference proteome</keyword>
<feature type="region of interest" description="Disordered" evidence="1">
    <location>
        <begin position="38"/>
        <end position="57"/>
    </location>
</feature>
<dbReference type="AlphaFoldDB" id="A0A1L7CRA6"/>
<dbReference type="GO" id="GO:0004658">
    <property type="term" value="F:propionyl-CoA carboxylase activity"/>
    <property type="evidence" value="ECO:0007669"/>
    <property type="project" value="InterPro"/>
</dbReference>
<evidence type="ECO:0008006" key="4">
    <source>
        <dbReference type="Google" id="ProtNLM"/>
    </source>
</evidence>
<organism evidence="2 3">
    <name type="scientific">Corynebacterium frankenforstense DSM 45800</name>
    <dbReference type="NCBI Taxonomy" id="1437875"/>
    <lineage>
        <taxon>Bacteria</taxon>
        <taxon>Bacillati</taxon>
        <taxon>Actinomycetota</taxon>
        <taxon>Actinomycetes</taxon>
        <taxon>Mycobacteriales</taxon>
        <taxon>Corynebacteriaceae</taxon>
        <taxon>Corynebacterium</taxon>
    </lineage>
</organism>
<gene>
    <name evidence="2" type="ORF">CFRA_02840</name>
</gene>
<dbReference type="KEGG" id="cfk:CFRA_02840"/>
<dbReference type="Proteomes" id="UP000185434">
    <property type="component" value="Chromosome"/>
</dbReference>
<dbReference type="GO" id="GO:0003989">
    <property type="term" value="F:acetyl-CoA carboxylase activity"/>
    <property type="evidence" value="ECO:0007669"/>
    <property type="project" value="InterPro"/>
</dbReference>
<reference evidence="2 3" key="1">
    <citation type="submission" date="2014-08" db="EMBL/GenBank/DDBJ databases">
        <title>Complete genome sequence of Corynebacterium frankenforstense ST18(T) (=DSM 45800(T)), isolated from raw cow milk.</title>
        <authorList>
            <person name="Ruckert C."/>
            <person name="Albersmeier A."/>
            <person name="Winkler A."/>
            <person name="Lipski A."/>
            <person name="Kalinowski J."/>
        </authorList>
    </citation>
    <scope>NUCLEOTIDE SEQUENCE [LARGE SCALE GENOMIC DNA]</scope>
    <source>
        <strain evidence="2 3">ST18</strain>
    </source>
</reference>
<dbReference type="InterPro" id="IPR032716">
    <property type="entry name" value="ACC_epsilon"/>
</dbReference>
<protein>
    <recommendedName>
        <fullName evidence="4">Acyl-CoA carboxylase subunit epsilon</fullName>
    </recommendedName>
</protein>
<evidence type="ECO:0000313" key="2">
    <source>
        <dbReference type="EMBL" id="APT88385.1"/>
    </source>
</evidence>
<feature type="compositionally biased region" description="Low complexity" evidence="1">
    <location>
        <begin position="38"/>
        <end position="55"/>
    </location>
</feature>
<accession>A0A1L7CRA6</accession>
<evidence type="ECO:0000313" key="3">
    <source>
        <dbReference type="Proteomes" id="UP000185434"/>
    </source>
</evidence>
<dbReference type="RefSeq" id="WP_075663364.1">
    <property type="nucleotide sequence ID" value="NZ_CP009247.1"/>
</dbReference>
<dbReference type="EMBL" id="CP009247">
    <property type="protein sequence ID" value="APT88385.1"/>
    <property type="molecule type" value="Genomic_DNA"/>
</dbReference>
<dbReference type="Pfam" id="PF13822">
    <property type="entry name" value="ACC_epsilon"/>
    <property type="match status" value="1"/>
</dbReference>
<dbReference type="STRING" id="1437875.CFRA_02840"/>
<sequence>MSPLFTVTKGSPTADELAALATVVAVGRNAATAAVGTPGRGRAAARRGGSCPAGRNGWATPGDMFSGISSAPLPGVSYV</sequence>
<name>A0A1L7CRA6_9CORY</name>